<evidence type="ECO:0000259" key="1">
    <source>
        <dbReference type="Pfam" id="PF07727"/>
    </source>
</evidence>
<accession>A0A438DB72</accession>
<feature type="domain" description="Reverse transcriptase Ty1/copia-type" evidence="1">
    <location>
        <begin position="420"/>
        <end position="497"/>
    </location>
</feature>
<evidence type="ECO:0000313" key="3">
    <source>
        <dbReference type="Proteomes" id="UP000288805"/>
    </source>
</evidence>
<dbReference type="SUPFAM" id="SSF56672">
    <property type="entry name" value="DNA/RNA polymerases"/>
    <property type="match status" value="1"/>
</dbReference>
<organism evidence="2 3">
    <name type="scientific">Vitis vinifera</name>
    <name type="common">Grape</name>
    <dbReference type="NCBI Taxonomy" id="29760"/>
    <lineage>
        <taxon>Eukaryota</taxon>
        <taxon>Viridiplantae</taxon>
        <taxon>Streptophyta</taxon>
        <taxon>Embryophyta</taxon>
        <taxon>Tracheophyta</taxon>
        <taxon>Spermatophyta</taxon>
        <taxon>Magnoliopsida</taxon>
        <taxon>eudicotyledons</taxon>
        <taxon>Gunneridae</taxon>
        <taxon>Pentapetalae</taxon>
        <taxon>rosids</taxon>
        <taxon>Vitales</taxon>
        <taxon>Vitaceae</taxon>
        <taxon>Viteae</taxon>
        <taxon>Vitis</taxon>
    </lineage>
</organism>
<dbReference type="InterPro" id="IPR013103">
    <property type="entry name" value="RVT_2"/>
</dbReference>
<protein>
    <submittedName>
        <fullName evidence="2">Retrovirus-related Pol polyprotein from transposon RE1</fullName>
    </submittedName>
</protein>
<dbReference type="InterPro" id="IPR043502">
    <property type="entry name" value="DNA/RNA_pol_sf"/>
</dbReference>
<evidence type="ECO:0000313" key="2">
    <source>
        <dbReference type="EMBL" id="RVW32695.1"/>
    </source>
</evidence>
<dbReference type="Proteomes" id="UP000288805">
    <property type="component" value="Unassembled WGS sequence"/>
</dbReference>
<reference evidence="2 3" key="1">
    <citation type="journal article" date="2018" name="PLoS Genet.">
        <title>Population sequencing reveals clonal diversity and ancestral inbreeding in the grapevine cultivar Chardonnay.</title>
        <authorList>
            <person name="Roach M.J."/>
            <person name="Johnson D.L."/>
            <person name="Bohlmann J."/>
            <person name="van Vuuren H.J."/>
            <person name="Jones S.J."/>
            <person name="Pretorius I.S."/>
            <person name="Schmidt S.A."/>
            <person name="Borneman A.R."/>
        </authorList>
    </citation>
    <scope>NUCLEOTIDE SEQUENCE [LARGE SCALE GENOMIC DNA]</scope>
    <source>
        <strain evidence="3">cv. Chardonnay</strain>
        <tissue evidence="2">Leaf</tissue>
    </source>
</reference>
<gene>
    <name evidence="2" type="primary">RE1_2901</name>
    <name evidence="2" type="ORF">CK203_112937</name>
</gene>
<dbReference type="AlphaFoldDB" id="A0A438DB72"/>
<dbReference type="EMBL" id="QGNW01001710">
    <property type="protein sequence ID" value="RVW32695.1"/>
    <property type="molecule type" value="Genomic_DNA"/>
</dbReference>
<proteinExistence type="predicted"/>
<dbReference type="Pfam" id="PF14223">
    <property type="entry name" value="Retrotran_gag_2"/>
    <property type="match status" value="1"/>
</dbReference>
<comment type="caution">
    <text evidence="2">The sequence shown here is derived from an EMBL/GenBank/DDBJ whole genome shotgun (WGS) entry which is preliminary data.</text>
</comment>
<dbReference type="Pfam" id="PF07727">
    <property type="entry name" value="RVT_2"/>
    <property type="match status" value="2"/>
</dbReference>
<feature type="domain" description="Reverse transcriptase Ty1/copia-type" evidence="1">
    <location>
        <begin position="502"/>
        <end position="558"/>
    </location>
</feature>
<dbReference type="PANTHER" id="PTHR47481">
    <property type="match status" value="1"/>
</dbReference>
<name>A0A438DB72_VITVI</name>
<dbReference type="PANTHER" id="PTHR47481:SF35">
    <property type="entry name" value="ZINC FINGER, CCHC-TYPE-RELATED"/>
    <property type="match status" value="1"/>
</dbReference>
<sequence length="629" mass="69248">MVSDSSSTILPFNTMIHMVTIKLSSSNYLLWKSQLLPLLESQGLLGHVDGSLELPPPFDPPTSQTPNTKHLAWKAIDQRLLSLLISSLTEEAMVEAVGLPTFHEVWTTLENTFSYRSKAREICLKDDRQLMKCGTLPVTAYARVFKALCHQLHAISRPFDGTDKVHCLLKVRHLQLQHSLLAMAPLNVGVVLLIPDMVVGMAPATSPPVTDRVVPNPFKVIDHHGARFAAWMGTMLIESPNRKGGGNRTVAYIINRLPVPLLGGSTLILPPILKFSRTQSSPSSHAPIFPYASFSAYYTIWIYPLWYCTNPVDEPLQVNDSLTGSSLPHSDPSPASLELTTELPTPAPIAAALMASHPMITRAKVGIFTNRHPANLALLGSSGLLYALLASTEPKGFTSATKNLAWLATMDEDVEALQTNRTWILVPRPANTNIVGSKWVFRTKYLPDGSIECLKARLVTKGYTQVPGLDYTDTFSPVMKATTVHVVLFLVVTNKWQSDIIYLLLYVDDIIITGNNSSLLDSFTRKLNTEFATKDLGSLSYFLGLEATSTTNDPTLCRSLVGALRYLTITRPDIAHVVNSVSQFLHSLTKDHFLAVKRILRYVKGTLHFGLTFHPSVAPGALVAYFDAD</sequence>